<evidence type="ECO:0000256" key="1">
    <source>
        <dbReference type="SAM" id="Phobius"/>
    </source>
</evidence>
<sequence>MAVVKSDVAKFMYLAAAVSLVIVIMSTTFPSSIAGNSCRLHRSMLTAVTGAATIV</sequence>
<evidence type="ECO:0000313" key="3">
    <source>
        <dbReference type="Proteomes" id="UP000823388"/>
    </source>
</evidence>
<organism evidence="2 3">
    <name type="scientific">Panicum virgatum</name>
    <name type="common">Blackwell switchgrass</name>
    <dbReference type="NCBI Taxonomy" id="38727"/>
    <lineage>
        <taxon>Eukaryota</taxon>
        <taxon>Viridiplantae</taxon>
        <taxon>Streptophyta</taxon>
        <taxon>Embryophyta</taxon>
        <taxon>Tracheophyta</taxon>
        <taxon>Spermatophyta</taxon>
        <taxon>Magnoliopsida</taxon>
        <taxon>Liliopsida</taxon>
        <taxon>Poales</taxon>
        <taxon>Poaceae</taxon>
        <taxon>PACMAD clade</taxon>
        <taxon>Panicoideae</taxon>
        <taxon>Panicodae</taxon>
        <taxon>Paniceae</taxon>
        <taxon>Panicinae</taxon>
        <taxon>Panicum</taxon>
        <taxon>Panicum sect. Hiantes</taxon>
    </lineage>
</organism>
<gene>
    <name evidence="2" type="ORF">PVAP13_8NG139301</name>
</gene>
<keyword evidence="1" id="KW-0812">Transmembrane</keyword>
<keyword evidence="1" id="KW-0472">Membrane</keyword>
<dbReference type="Proteomes" id="UP000823388">
    <property type="component" value="Chromosome 8N"/>
</dbReference>
<keyword evidence="3" id="KW-1185">Reference proteome</keyword>
<dbReference type="EMBL" id="CM029052">
    <property type="protein sequence ID" value="KAG2558145.1"/>
    <property type="molecule type" value="Genomic_DNA"/>
</dbReference>
<name>A0A8T0PB69_PANVG</name>
<proteinExistence type="predicted"/>
<reference evidence="2" key="1">
    <citation type="submission" date="2020-05" db="EMBL/GenBank/DDBJ databases">
        <title>WGS assembly of Panicum virgatum.</title>
        <authorList>
            <person name="Lovell J.T."/>
            <person name="Jenkins J."/>
            <person name="Shu S."/>
            <person name="Juenger T.E."/>
            <person name="Schmutz J."/>
        </authorList>
    </citation>
    <scope>NUCLEOTIDE SEQUENCE</scope>
    <source>
        <strain evidence="2">AP13</strain>
    </source>
</reference>
<keyword evidence="1" id="KW-1133">Transmembrane helix</keyword>
<comment type="caution">
    <text evidence="2">The sequence shown here is derived from an EMBL/GenBank/DDBJ whole genome shotgun (WGS) entry which is preliminary data.</text>
</comment>
<protein>
    <submittedName>
        <fullName evidence="2">Uncharacterized protein</fullName>
    </submittedName>
</protein>
<evidence type="ECO:0000313" key="2">
    <source>
        <dbReference type="EMBL" id="KAG2558145.1"/>
    </source>
</evidence>
<feature type="transmembrane region" description="Helical" evidence="1">
    <location>
        <begin position="12"/>
        <end position="34"/>
    </location>
</feature>
<dbReference type="AlphaFoldDB" id="A0A8T0PB69"/>
<accession>A0A8T0PB69</accession>